<feature type="compositionally biased region" description="Basic and acidic residues" evidence="4">
    <location>
        <begin position="196"/>
        <end position="206"/>
    </location>
</feature>
<dbReference type="Pfam" id="PF00015">
    <property type="entry name" value="MCPsignal"/>
    <property type="match status" value="1"/>
</dbReference>
<feature type="transmembrane region" description="Helical" evidence="5">
    <location>
        <begin position="29"/>
        <end position="46"/>
    </location>
</feature>
<name>A0A8J3FRD8_9ACTN</name>
<protein>
    <recommendedName>
        <fullName evidence="10">Methyl-accepting chemotaxis protein</fullName>
    </recommendedName>
</protein>
<feature type="transmembrane region" description="Helical" evidence="5">
    <location>
        <begin position="52"/>
        <end position="68"/>
    </location>
</feature>
<dbReference type="Gene3D" id="1.10.287.950">
    <property type="entry name" value="Methyl-accepting chemotaxis protein"/>
    <property type="match status" value="1"/>
</dbReference>
<evidence type="ECO:0000256" key="1">
    <source>
        <dbReference type="ARBA" id="ARBA00022500"/>
    </source>
</evidence>
<evidence type="ECO:0000256" key="2">
    <source>
        <dbReference type="ARBA" id="ARBA00029447"/>
    </source>
</evidence>
<comment type="caution">
    <text evidence="8">The sequence shown here is derived from an EMBL/GenBank/DDBJ whole genome shotgun (WGS) entry which is preliminary data.</text>
</comment>
<accession>A0A8J3FRD8</accession>
<evidence type="ECO:0008006" key="10">
    <source>
        <dbReference type="Google" id="ProtNLM"/>
    </source>
</evidence>
<dbReference type="GO" id="GO:0005886">
    <property type="term" value="C:plasma membrane"/>
    <property type="evidence" value="ECO:0007669"/>
    <property type="project" value="TreeGrafter"/>
</dbReference>
<proteinExistence type="inferred from homology"/>
<dbReference type="RefSeq" id="WP_189082440.1">
    <property type="nucleotide sequence ID" value="NZ_BMMX01000047.1"/>
</dbReference>
<dbReference type="InterPro" id="IPR000727">
    <property type="entry name" value="T_SNARE_dom"/>
</dbReference>
<dbReference type="PANTHER" id="PTHR43531">
    <property type="entry name" value="PROTEIN ICFG"/>
    <property type="match status" value="1"/>
</dbReference>
<dbReference type="PROSITE" id="PS50192">
    <property type="entry name" value="T_SNARE"/>
    <property type="match status" value="1"/>
</dbReference>
<reference evidence="8" key="1">
    <citation type="journal article" date="2014" name="Int. J. Syst. Evol. Microbiol.">
        <title>Complete genome sequence of Corynebacterium casei LMG S-19264T (=DSM 44701T), isolated from a smear-ripened cheese.</title>
        <authorList>
            <consortium name="US DOE Joint Genome Institute (JGI-PGF)"/>
            <person name="Walter F."/>
            <person name="Albersmeier A."/>
            <person name="Kalinowski J."/>
            <person name="Ruckert C."/>
        </authorList>
    </citation>
    <scope>NUCLEOTIDE SEQUENCE</scope>
    <source>
        <strain evidence="8">CGMCC 4.7299</strain>
    </source>
</reference>
<sequence>MTSLGSRLPRGARLTPESWAARHRINIRLLWLHVPLMVLLGALGPMPLWETFAVPAAVAAIAGTVSLAREQSTKASITSVGLIACTFAVIELSGGMMTMHIHLYATMVFVALYQQWSPLLWSVVIVVLHHGILGEVAPGRVFGMPDLSFSGALGMVALHAGLATLEIVGILFMWHFAEQAERENEALVREAAQQRSETERAERAARDSAAASDRQRHADLASRAERVNSDVHLVSEQARAAIGAVAAVDGELNTLATAVRDVAARSGQAASSASSGRDTALQAADKVRSLEQSVSEIAEVNSLIAQLAAQTNLLALNATIEAARAGESGRGFAVVAGEVKQLAQQTASSVQRVNGVIETIVAQTNGVAETFETTTGAVSEIYTVQTDIAASVEQQSAVLSEITRQLSTATTSAQQVLTGLEKLAEGAR</sequence>
<organism evidence="8 9">
    <name type="scientific">Mangrovihabitans endophyticus</name>
    <dbReference type="NCBI Taxonomy" id="1751298"/>
    <lineage>
        <taxon>Bacteria</taxon>
        <taxon>Bacillati</taxon>
        <taxon>Actinomycetota</taxon>
        <taxon>Actinomycetes</taxon>
        <taxon>Micromonosporales</taxon>
        <taxon>Micromonosporaceae</taxon>
        <taxon>Mangrovihabitans</taxon>
    </lineage>
</organism>
<keyword evidence="5" id="KW-0472">Membrane</keyword>
<evidence type="ECO:0000256" key="4">
    <source>
        <dbReference type="SAM" id="MobiDB-lite"/>
    </source>
</evidence>
<keyword evidence="1" id="KW-0145">Chemotaxis</keyword>
<keyword evidence="5" id="KW-0812">Transmembrane</keyword>
<dbReference type="PROSITE" id="PS50111">
    <property type="entry name" value="CHEMOTAXIS_TRANSDUC_2"/>
    <property type="match status" value="1"/>
</dbReference>
<evidence type="ECO:0000313" key="9">
    <source>
        <dbReference type="Proteomes" id="UP000656042"/>
    </source>
</evidence>
<keyword evidence="5" id="KW-1133">Transmembrane helix</keyword>
<feature type="transmembrane region" description="Helical" evidence="5">
    <location>
        <begin position="149"/>
        <end position="174"/>
    </location>
</feature>
<gene>
    <name evidence="8" type="ORF">GCM10012284_57240</name>
</gene>
<dbReference type="InterPro" id="IPR004089">
    <property type="entry name" value="MCPsignal_dom"/>
</dbReference>
<dbReference type="EMBL" id="BMMX01000047">
    <property type="protein sequence ID" value="GGL15146.1"/>
    <property type="molecule type" value="Genomic_DNA"/>
</dbReference>
<evidence type="ECO:0000259" key="6">
    <source>
        <dbReference type="PROSITE" id="PS50111"/>
    </source>
</evidence>
<keyword evidence="3" id="KW-0807">Transducer</keyword>
<feature type="domain" description="Methyl-accepting transducer" evidence="6">
    <location>
        <begin position="209"/>
        <end position="428"/>
    </location>
</feature>
<feature type="domain" description="T-SNARE coiled-coil homology" evidence="7">
    <location>
        <begin position="361"/>
        <end position="423"/>
    </location>
</feature>
<dbReference type="Proteomes" id="UP000656042">
    <property type="component" value="Unassembled WGS sequence"/>
</dbReference>
<evidence type="ECO:0000256" key="5">
    <source>
        <dbReference type="SAM" id="Phobius"/>
    </source>
</evidence>
<evidence type="ECO:0000256" key="3">
    <source>
        <dbReference type="PROSITE-ProRule" id="PRU00284"/>
    </source>
</evidence>
<dbReference type="GO" id="GO:0006935">
    <property type="term" value="P:chemotaxis"/>
    <property type="evidence" value="ECO:0007669"/>
    <property type="project" value="UniProtKB-KW"/>
</dbReference>
<feature type="region of interest" description="Disordered" evidence="4">
    <location>
        <begin position="187"/>
        <end position="217"/>
    </location>
</feature>
<dbReference type="AlphaFoldDB" id="A0A8J3FRD8"/>
<dbReference type="PANTHER" id="PTHR43531:SF11">
    <property type="entry name" value="METHYL-ACCEPTING CHEMOTAXIS PROTEIN 3"/>
    <property type="match status" value="1"/>
</dbReference>
<dbReference type="GO" id="GO:0004888">
    <property type="term" value="F:transmembrane signaling receptor activity"/>
    <property type="evidence" value="ECO:0007669"/>
    <property type="project" value="TreeGrafter"/>
</dbReference>
<feature type="transmembrane region" description="Helical" evidence="5">
    <location>
        <begin position="119"/>
        <end position="137"/>
    </location>
</feature>
<comment type="similarity">
    <text evidence="2">Belongs to the methyl-accepting chemotaxis (MCP) protein family.</text>
</comment>
<keyword evidence="9" id="KW-1185">Reference proteome</keyword>
<dbReference type="GO" id="GO:0007165">
    <property type="term" value="P:signal transduction"/>
    <property type="evidence" value="ECO:0007669"/>
    <property type="project" value="UniProtKB-KW"/>
</dbReference>
<evidence type="ECO:0000259" key="7">
    <source>
        <dbReference type="PROSITE" id="PS50192"/>
    </source>
</evidence>
<dbReference type="SMART" id="SM00283">
    <property type="entry name" value="MA"/>
    <property type="match status" value="1"/>
</dbReference>
<dbReference type="InterPro" id="IPR051310">
    <property type="entry name" value="MCP_chemotaxis"/>
</dbReference>
<feature type="transmembrane region" description="Helical" evidence="5">
    <location>
        <begin position="80"/>
        <end position="113"/>
    </location>
</feature>
<reference evidence="8" key="2">
    <citation type="submission" date="2020-09" db="EMBL/GenBank/DDBJ databases">
        <authorList>
            <person name="Sun Q."/>
            <person name="Zhou Y."/>
        </authorList>
    </citation>
    <scope>NUCLEOTIDE SEQUENCE</scope>
    <source>
        <strain evidence="8">CGMCC 4.7299</strain>
    </source>
</reference>
<dbReference type="SUPFAM" id="SSF58104">
    <property type="entry name" value="Methyl-accepting chemotaxis protein (MCP) signaling domain"/>
    <property type="match status" value="1"/>
</dbReference>
<evidence type="ECO:0000313" key="8">
    <source>
        <dbReference type="EMBL" id="GGL15146.1"/>
    </source>
</evidence>